<feature type="transmembrane region" description="Helical" evidence="1">
    <location>
        <begin position="21"/>
        <end position="40"/>
    </location>
</feature>
<gene>
    <name evidence="2" type="ORF">VPK24_15355</name>
</gene>
<organism evidence="2 3">
    <name type="scientific">Limnothrix redekei LRLZ20PSL1</name>
    <dbReference type="NCBI Taxonomy" id="3112953"/>
    <lineage>
        <taxon>Bacteria</taxon>
        <taxon>Bacillati</taxon>
        <taxon>Cyanobacteriota</taxon>
        <taxon>Cyanophyceae</taxon>
        <taxon>Pseudanabaenales</taxon>
        <taxon>Pseudanabaenaceae</taxon>
        <taxon>Limnothrix</taxon>
    </lineage>
</organism>
<dbReference type="Proteomes" id="UP001604335">
    <property type="component" value="Unassembled WGS sequence"/>
</dbReference>
<name>A0ABW7CG11_9CYAN</name>
<accession>A0ABW7CG11</accession>
<keyword evidence="1" id="KW-1133">Transmembrane helix</keyword>
<evidence type="ECO:0008006" key="4">
    <source>
        <dbReference type="Google" id="ProtNLM"/>
    </source>
</evidence>
<proteinExistence type="predicted"/>
<evidence type="ECO:0000313" key="3">
    <source>
        <dbReference type="Proteomes" id="UP001604335"/>
    </source>
</evidence>
<sequence>MLPDLAPLRSRLQTLVRRIRRWLLLLLVTIGAIGLVVAPLQARNAINLSWVELSTERSAGISGLVNQPSADGGDQFLAVHDTKSDPALFKRLSRLQWNDRRSWGMFSLTWPAGAELPNDLEAISAIPGTGDYLAVTSRGRAYRLSALENGSSIAEVFLNPDPRSLAGELTVRAVFNLPPTPEPDRDIETLQIVRWGDRLVILFADRGGQGRPATLHWGWFDPASNAIELQGSAPVTGPLNLATQRSLSDLVYLADGRLLGVATTDGGDRGPFQSALYWVGSLTWVEGQWAWQPVDRPQNLIQAGNHKIEAIALAPEPNATRLLLATDDEDLGIAIAFISLQSLGSP</sequence>
<dbReference type="RefSeq" id="WP_393014687.1">
    <property type="nucleotide sequence ID" value="NZ_JAZAQF010000086.1"/>
</dbReference>
<keyword evidence="1" id="KW-0472">Membrane</keyword>
<keyword evidence="3" id="KW-1185">Reference proteome</keyword>
<keyword evidence="1" id="KW-0812">Transmembrane</keyword>
<evidence type="ECO:0000313" key="2">
    <source>
        <dbReference type="EMBL" id="MFG3819018.1"/>
    </source>
</evidence>
<protein>
    <recommendedName>
        <fullName evidence="4">Phytase-like domain-containing protein</fullName>
    </recommendedName>
</protein>
<reference evidence="3" key="1">
    <citation type="journal article" date="2024" name="Algal Res.">
        <title>Biochemical, toxicological and genomic investigation of a high-biomass producing Limnothrix strain isolated from Italian shallow drinking water reservoir.</title>
        <authorList>
            <person name="Simonazzi M."/>
            <person name="Shishido T.K."/>
            <person name="Delbaje E."/>
            <person name="Wahlsten M."/>
            <person name="Fewer D.P."/>
            <person name="Sivonen K."/>
            <person name="Pezzolesi L."/>
            <person name="Pistocchi R."/>
        </authorList>
    </citation>
    <scope>NUCLEOTIDE SEQUENCE [LARGE SCALE GENOMIC DNA]</scope>
    <source>
        <strain evidence="3">LRLZ20PSL1</strain>
    </source>
</reference>
<evidence type="ECO:0000256" key="1">
    <source>
        <dbReference type="SAM" id="Phobius"/>
    </source>
</evidence>
<dbReference type="EMBL" id="JAZAQF010000086">
    <property type="protein sequence ID" value="MFG3819018.1"/>
    <property type="molecule type" value="Genomic_DNA"/>
</dbReference>
<comment type="caution">
    <text evidence="2">The sequence shown here is derived from an EMBL/GenBank/DDBJ whole genome shotgun (WGS) entry which is preliminary data.</text>
</comment>